<keyword evidence="1" id="KW-0472">Membrane</keyword>
<dbReference type="Proteomes" id="UP000619265">
    <property type="component" value="Unassembled WGS sequence"/>
</dbReference>
<keyword evidence="1" id="KW-1133">Transmembrane helix</keyword>
<gene>
    <name evidence="2" type="ORF">F2P56_015160</name>
</gene>
<proteinExistence type="predicted"/>
<evidence type="ECO:0000313" key="3">
    <source>
        <dbReference type="Proteomes" id="UP000619265"/>
    </source>
</evidence>
<dbReference type="PANTHER" id="PTHR31170:SF17">
    <property type="match status" value="1"/>
</dbReference>
<dbReference type="Pfam" id="PF03140">
    <property type="entry name" value="DUF247"/>
    <property type="match status" value="2"/>
</dbReference>
<reference evidence="2" key="2">
    <citation type="submission" date="2020-03" db="EMBL/GenBank/DDBJ databases">
        <title>Walnut 2.0.</title>
        <authorList>
            <person name="Marrano A."/>
            <person name="Britton M."/>
            <person name="Zimin A.V."/>
            <person name="Zaini P.A."/>
            <person name="Workman R."/>
            <person name="Puiu D."/>
            <person name="Bianco L."/>
            <person name="Allen B.J."/>
            <person name="Troggio M."/>
            <person name="Leslie C.A."/>
            <person name="Timp W."/>
            <person name="Dendekar A."/>
            <person name="Salzberg S.L."/>
            <person name="Neale D.B."/>
        </authorList>
    </citation>
    <scope>NUCLEOTIDE SEQUENCE</scope>
    <source>
        <tissue evidence="2">Leaves</tissue>
    </source>
</reference>
<keyword evidence="1" id="KW-0812">Transmembrane</keyword>
<dbReference type="EMBL" id="LIHL02000007">
    <property type="protein sequence ID" value="KAF5465129.1"/>
    <property type="molecule type" value="Genomic_DNA"/>
</dbReference>
<dbReference type="InterPro" id="IPR004158">
    <property type="entry name" value="DUF247_pln"/>
</dbReference>
<feature type="transmembrane region" description="Helical" evidence="1">
    <location>
        <begin position="658"/>
        <end position="682"/>
    </location>
</feature>
<organism evidence="2 3">
    <name type="scientific">Juglans regia</name>
    <name type="common">English walnut</name>
    <dbReference type="NCBI Taxonomy" id="51240"/>
    <lineage>
        <taxon>Eukaryota</taxon>
        <taxon>Viridiplantae</taxon>
        <taxon>Streptophyta</taxon>
        <taxon>Embryophyta</taxon>
        <taxon>Tracheophyta</taxon>
        <taxon>Spermatophyta</taxon>
        <taxon>Magnoliopsida</taxon>
        <taxon>eudicotyledons</taxon>
        <taxon>Gunneridae</taxon>
        <taxon>Pentapetalae</taxon>
        <taxon>rosids</taxon>
        <taxon>fabids</taxon>
        <taxon>Fagales</taxon>
        <taxon>Juglandaceae</taxon>
        <taxon>Juglans</taxon>
    </lineage>
</organism>
<protein>
    <submittedName>
        <fullName evidence="2">Uncharacterized protein</fullName>
    </submittedName>
</protein>
<sequence>MSSDTLSTCIEAIERKLAGLTQIAKLRCIYKVHEQLRNVNEKAYKPVLLAIGPYNDQNKVGQGFMKEHKLRYLQQMLKRTKGSVKAYIATLKELEERALKYYGEHISQTSNEFVEMMLLDGCFIIELFHKYEIYCKAGGCQDDPIFKMKWVLPRIARDLLLFENQLPFFVLAKLFGMSQSNNTLLHNRSINLGEHVVDIDEKKDGISVESSTSTTMILLKRLNDLALNFFSGVLPFEWNVDASSYNSTEKIKHLLCLAQEALTPSLTDMVWQRLMVGFRFKNVEFEHLLGLIHTTICISLLDMEIDHARERQEVGVKLKNAEIFKRLFGLIREAIIPLLAKMENMRKAISYTSKFQKPGFQVNMAEIEEWESIPYGSEFQEARIEFNMAKKFKDDVYETDRWITIPYAIELQEAGIEFNKAKKFKDLHDRNRNEDQKSKPCEIGTQMDGVELKTLEKFKRLLCLDRIENWKSVPYGKELHEAGVEFNKAKKFKRLFALREIEDWNIHGATELAEAGIRFKKADKCDMFSIKFNNGLMEISPLSIGDQTETYLRNLIAYEQYCNRDNGFNYVSNYVRFMDDLINTPKDVELLRRRGIIQNYLGDDEVISTMVNKLCDNINFSTTNSIYARTSMDVNMHCRRHKNVWMAKLRRDYFNSPWALLSFLAAVLLIALAITQTIFSIIH</sequence>
<dbReference type="Gramene" id="Jr07_15230_p1">
    <property type="protein sequence ID" value="cds.Jr07_15230_p1"/>
    <property type="gene ID" value="Jr07_15230"/>
</dbReference>
<evidence type="ECO:0000256" key="1">
    <source>
        <dbReference type="SAM" id="Phobius"/>
    </source>
</evidence>
<evidence type="ECO:0000313" key="2">
    <source>
        <dbReference type="EMBL" id="KAF5465129.1"/>
    </source>
</evidence>
<accession>A0A834CMF6</accession>
<dbReference type="AlphaFoldDB" id="A0A834CMF6"/>
<dbReference type="PANTHER" id="PTHR31170">
    <property type="entry name" value="BNAC04G53230D PROTEIN"/>
    <property type="match status" value="1"/>
</dbReference>
<comment type="caution">
    <text evidence="2">The sequence shown here is derived from an EMBL/GenBank/DDBJ whole genome shotgun (WGS) entry which is preliminary data.</text>
</comment>
<name>A0A834CMF6_JUGRE</name>
<reference evidence="2" key="1">
    <citation type="submission" date="2015-10" db="EMBL/GenBank/DDBJ databases">
        <authorList>
            <person name="Martinez-Garcia P.J."/>
            <person name="Crepeau M.W."/>
            <person name="Puiu D."/>
            <person name="Gonzalez-Ibeas D."/>
            <person name="Whalen J."/>
            <person name="Stevens K."/>
            <person name="Paul R."/>
            <person name="Butterfield T."/>
            <person name="Britton M."/>
            <person name="Reagan R."/>
            <person name="Chakraborty S."/>
            <person name="Walawage S.L."/>
            <person name="Vasquez-Gross H.A."/>
            <person name="Cardeno C."/>
            <person name="Famula R."/>
            <person name="Pratt K."/>
            <person name="Kuruganti S."/>
            <person name="Aradhya M.K."/>
            <person name="Leslie C.A."/>
            <person name="Dandekar A.M."/>
            <person name="Salzberg S.L."/>
            <person name="Wegrzyn J.L."/>
            <person name="Langley C.H."/>
            <person name="Neale D.B."/>
        </authorList>
    </citation>
    <scope>NUCLEOTIDE SEQUENCE</scope>
    <source>
        <tissue evidence="2">Leaves</tissue>
    </source>
</reference>